<dbReference type="InterPro" id="IPR000504">
    <property type="entry name" value="RRM_dom"/>
</dbReference>
<feature type="region of interest" description="Disordered" evidence="2">
    <location>
        <begin position="642"/>
        <end position="662"/>
    </location>
</feature>
<feature type="compositionally biased region" description="Polar residues" evidence="2">
    <location>
        <begin position="283"/>
        <end position="294"/>
    </location>
</feature>
<keyword evidence="5" id="KW-1185">Reference proteome</keyword>
<evidence type="ECO:0000313" key="4">
    <source>
        <dbReference type="EMBL" id="GME67405.1"/>
    </source>
</evidence>
<dbReference type="InterPro" id="IPR035979">
    <property type="entry name" value="RBD_domain_sf"/>
</dbReference>
<gene>
    <name evidence="4" type="ORF">Cboi02_000082900</name>
</gene>
<keyword evidence="1" id="KW-0694">RNA-binding</keyword>
<feature type="compositionally biased region" description="Basic and acidic residues" evidence="2">
    <location>
        <begin position="866"/>
        <end position="876"/>
    </location>
</feature>
<feature type="compositionally biased region" description="Acidic residues" evidence="2">
    <location>
        <begin position="265"/>
        <end position="275"/>
    </location>
</feature>
<feature type="domain" description="RRM" evidence="3">
    <location>
        <begin position="516"/>
        <end position="596"/>
    </location>
</feature>
<sequence>MTSKNDSPKYGKINSPRELKNNTGLFKTEYPSNTNNINQIYPSVPNQHNYNHFSQFQYPNPYIMYSPSAREYRGEQQRPDNYGPTKINQYRDNNNKRQPSSNITNSHNIHKTSNNHNILSDTSRVGVFLPISNINNNSAANTHNATNNYVTNNRYNNNNRERTPHHQYPTPFYNSYDNMKTPPTTTTGNSRKQTFHRSSYSYDNFMDKNHSQNQNNYSNNLQGPKKPFLNNSLYYKNEKKYRDNSDRQISNSLGSRYYSILHDAEDSDNEETEDINENKNLDESVNLNHNSNFLNPERDKQTRRERYNRGSIIHPKNFNQTNTNNVYNSDTFNNSNNFNSNNFNSTFGSFNNFNNFTKSPNREQKQMLGLQPPFSPNWGSYPFNPSNDYANNRQFPFPVPLTNLYSPGYFGGMYNPANSPQNNIYRDQKPNTPSYYKEKFDSKGSKPVSGNLGFTGGNDYFDNKSYYGAVEGNDDQIGTDEEKVKGVRNGIDDEDDALESTETLMLFNEEKYVDPERLFVGNIPFTSEANSLIAFFEDNSSGVKLKELKLQQQPNGLSKGFAIVICFKPSDATFLIKEFNNVEFEGRELTVRFDKLPKLIARSHKLQQFQKLFQGPFQYNNRFTGQFSNNYPDKNNNYLNNNYHNNSNSSLNESETSTSTYGSYSKVQNADFESNSYYPAGTPYPIYGYVPAGGYNYYGNPDNINRGNTGYQHSFKEGDENSISPMHLYPPSFMMPPPSQPPQLLGVQPQNMSSLSQSPESMKYQQTLFSHSQKQSPKSNMHIPMSYNQQHTSMLNYSPGGLYTPPSPLFNQFGPNIPQHLSPIDSTPSGGSLGDGLYYYNYFPSSDPASMDNITVRFNNSLKLATDADEKSENRSESGSGSGSEIGSRSSTNEEPEEHTSNLYTYKRDSGNEAERPSINEKSINRKETVSKEEDKEINASDTSLNLRQNSKTSVLA</sequence>
<evidence type="ECO:0000256" key="1">
    <source>
        <dbReference type="PROSITE-ProRule" id="PRU00176"/>
    </source>
</evidence>
<comment type="caution">
    <text evidence="4">The sequence shown here is derived from an EMBL/GenBank/DDBJ whole genome shotgun (WGS) entry which is preliminary data.</text>
</comment>
<evidence type="ECO:0000313" key="5">
    <source>
        <dbReference type="Proteomes" id="UP001165120"/>
    </source>
</evidence>
<feature type="region of interest" description="Disordered" evidence="2">
    <location>
        <begin position="265"/>
        <end position="304"/>
    </location>
</feature>
<dbReference type="PROSITE" id="PS50102">
    <property type="entry name" value="RRM"/>
    <property type="match status" value="1"/>
</dbReference>
<reference evidence="4" key="1">
    <citation type="submission" date="2023-04" db="EMBL/GenBank/DDBJ databases">
        <title>Candida boidinii NBRC 10035.</title>
        <authorList>
            <person name="Ichikawa N."/>
            <person name="Sato H."/>
            <person name="Tonouchi N."/>
        </authorList>
    </citation>
    <scope>NUCLEOTIDE SEQUENCE</scope>
    <source>
        <strain evidence="4">NBRC 10035</strain>
    </source>
</reference>
<evidence type="ECO:0000259" key="3">
    <source>
        <dbReference type="PROSITE" id="PS50102"/>
    </source>
</evidence>
<dbReference type="InterPro" id="IPR012677">
    <property type="entry name" value="Nucleotide-bd_a/b_plait_sf"/>
</dbReference>
<accession>A0A9W6WFM9</accession>
<protein>
    <submittedName>
        <fullName evidence="4">Unnamed protein product</fullName>
    </submittedName>
</protein>
<feature type="compositionally biased region" description="Low complexity" evidence="2">
    <location>
        <begin position="138"/>
        <end position="158"/>
    </location>
</feature>
<feature type="compositionally biased region" description="Polar residues" evidence="2">
    <location>
        <begin position="420"/>
        <end position="434"/>
    </location>
</feature>
<dbReference type="CDD" id="cd00590">
    <property type="entry name" value="RRM_SF"/>
    <property type="match status" value="1"/>
</dbReference>
<name>A0A9W6WFM9_CANBO</name>
<feature type="region of interest" description="Disordered" evidence="2">
    <location>
        <begin position="1"/>
        <end position="24"/>
    </location>
</feature>
<dbReference type="SMART" id="SM00360">
    <property type="entry name" value="RRM"/>
    <property type="match status" value="1"/>
</dbReference>
<dbReference type="Gene3D" id="3.30.70.330">
    <property type="match status" value="1"/>
</dbReference>
<feature type="region of interest" description="Disordered" evidence="2">
    <location>
        <begin position="866"/>
        <end position="957"/>
    </location>
</feature>
<dbReference type="AlphaFoldDB" id="A0A9W6WFM9"/>
<evidence type="ECO:0000256" key="2">
    <source>
        <dbReference type="SAM" id="MobiDB-lite"/>
    </source>
</evidence>
<dbReference type="EMBL" id="BSXN01000167">
    <property type="protein sequence ID" value="GME67405.1"/>
    <property type="molecule type" value="Genomic_DNA"/>
</dbReference>
<feature type="region of interest" description="Disordered" evidence="2">
    <location>
        <begin position="138"/>
        <end position="230"/>
    </location>
</feature>
<dbReference type="GO" id="GO:0003723">
    <property type="term" value="F:RNA binding"/>
    <property type="evidence" value="ECO:0007669"/>
    <property type="project" value="UniProtKB-UniRule"/>
</dbReference>
<feature type="compositionally biased region" description="Polar residues" evidence="2">
    <location>
        <begin position="172"/>
        <end position="202"/>
    </location>
</feature>
<feature type="region of interest" description="Disordered" evidence="2">
    <location>
        <begin position="71"/>
        <end position="117"/>
    </location>
</feature>
<organism evidence="4 5">
    <name type="scientific">Candida boidinii</name>
    <name type="common">Yeast</name>
    <dbReference type="NCBI Taxonomy" id="5477"/>
    <lineage>
        <taxon>Eukaryota</taxon>
        <taxon>Fungi</taxon>
        <taxon>Dikarya</taxon>
        <taxon>Ascomycota</taxon>
        <taxon>Saccharomycotina</taxon>
        <taxon>Pichiomycetes</taxon>
        <taxon>Pichiales</taxon>
        <taxon>Pichiaceae</taxon>
        <taxon>Ogataea</taxon>
        <taxon>Ogataea/Candida clade</taxon>
    </lineage>
</organism>
<feature type="compositionally biased region" description="Polar residues" evidence="2">
    <location>
        <begin position="86"/>
        <end position="117"/>
    </location>
</feature>
<feature type="compositionally biased region" description="Low complexity" evidence="2">
    <location>
        <begin position="877"/>
        <end position="891"/>
    </location>
</feature>
<feature type="compositionally biased region" description="Polar residues" evidence="2">
    <location>
        <begin position="940"/>
        <end position="957"/>
    </location>
</feature>
<dbReference type="SUPFAM" id="SSF54928">
    <property type="entry name" value="RNA-binding domain, RBD"/>
    <property type="match status" value="1"/>
</dbReference>
<feature type="region of interest" description="Disordered" evidence="2">
    <location>
        <begin position="420"/>
        <end position="442"/>
    </location>
</feature>
<feature type="compositionally biased region" description="Basic and acidic residues" evidence="2">
    <location>
        <begin position="906"/>
        <end position="939"/>
    </location>
</feature>
<dbReference type="Proteomes" id="UP001165120">
    <property type="component" value="Unassembled WGS sequence"/>
</dbReference>
<proteinExistence type="predicted"/>
<feature type="compositionally biased region" description="Low complexity" evidence="2">
    <location>
        <begin position="211"/>
        <end position="220"/>
    </location>
</feature>